<dbReference type="AlphaFoldDB" id="A0A7G1GAT8"/>
<evidence type="ECO:0000313" key="2">
    <source>
        <dbReference type="EMBL" id="BBE30659.1"/>
    </source>
</evidence>
<gene>
    <name evidence="2" type="ORF">OSSY52_08000</name>
</gene>
<dbReference type="SUPFAM" id="SSF54631">
    <property type="entry name" value="CBS-domain pair"/>
    <property type="match status" value="1"/>
</dbReference>
<keyword evidence="3" id="KW-1185">Reference proteome</keyword>
<accession>A0A7G1GAT8</accession>
<dbReference type="Gene3D" id="3.10.580.10">
    <property type="entry name" value="CBS-domain"/>
    <property type="match status" value="1"/>
</dbReference>
<dbReference type="Proteomes" id="UP000516361">
    <property type="component" value="Chromosome"/>
</dbReference>
<dbReference type="InterPro" id="IPR000644">
    <property type="entry name" value="CBS_dom"/>
</dbReference>
<sequence>MYVNNWYSSRYKYVYFNNSIKTVIELMEKTKEVIIILREDNTIYNMINIDDYKFLIEKDEKTKLYEVYDPVEFFLYGDDMVEDAVHLMLENEIRVLPVVDTEMYPMGIFGFFEVLRAFKGILGMDEMGTKIMLILDDTPGKLEYILNVLSKENINILSLLTNKIDDKKRLITIKLNIKNVNLVSDILDDAKIDYETIFEEGLE</sequence>
<protein>
    <submittedName>
        <fullName evidence="2">Signal transduction protein</fullName>
    </submittedName>
</protein>
<proteinExistence type="predicted"/>
<dbReference type="InterPro" id="IPR045865">
    <property type="entry name" value="ACT-like_dom_sf"/>
</dbReference>
<dbReference type="KEGG" id="ocy:OSSY52_08000"/>
<dbReference type="EMBL" id="AP018712">
    <property type="protein sequence ID" value="BBE30659.1"/>
    <property type="molecule type" value="Genomic_DNA"/>
</dbReference>
<dbReference type="InterPro" id="IPR002912">
    <property type="entry name" value="ACT_dom"/>
</dbReference>
<dbReference type="Pfam" id="PF00571">
    <property type="entry name" value="CBS"/>
    <property type="match status" value="1"/>
</dbReference>
<evidence type="ECO:0000313" key="3">
    <source>
        <dbReference type="Proteomes" id="UP000516361"/>
    </source>
</evidence>
<feature type="domain" description="ACT" evidence="1">
    <location>
        <begin position="130"/>
        <end position="203"/>
    </location>
</feature>
<dbReference type="CDD" id="cd02205">
    <property type="entry name" value="CBS_pair_SF"/>
    <property type="match status" value="1"/>
</dbReference>
<dbReference type="RefSeq" id="WP_190615735.1">
    <property type="nucleotide sequence ID" value="NZ_AP018712.1"/>
</dbReference>
<dbReference type="InterPro" id="IPR046342">
    <property type="entry name" value="CBS_dom_sf"/>
</dbReference>
<dbReference type="SUPFAM" id="SSF55021">
    <property type="entry name" value="ACT-like"/>
    <property type="match status" value="1"/>
</dbReference>
<reference evidence="2 3" key="1">
    <citation type="submission" date="2018-06" db="EMBL/GenBank/DDBJ databases">
        <title>Genome sequencing of Oceanotoga sp. sy52.</title>
        <authorList>
            <person name="Mori K."/>
        </authorList>
    </citation>
    <scope>NUCLEOTIDE SEQUENCE [LARGE SCALE GENOMIC DNA]</scope>
    <source>
        <strain evidence="3">sy52</strain>
    </source>
</reference>
<organism evidence="2 3">
    <name type="scientific">Tepiditoga spiralis</name>
    <dbReference type="NCBI Taxonomy" id="2108365"/>
    <lineage>
        <taxon>Bacteria</taxon>
        <taxon>Thermotogati</taxon>
        <taxon>Thermotogota</taxon>
        <taxon>Thermotogae</taxon>
        <taxon>Petrotogales</taxon>
        <taxon>Petrotogaceae</taxon>
        <taxon>Tepiditoga</taxon>
    </lineage>
</organism>
<dbReference type="InParanoid" id="A0A7G1GAT8"/>
<dbReference type="PROSITE" id="PS51671">
    <property type="entry name" value="ACT"/>
    <property type="match status" value="1"/>
</dbReference>
<name>A0A7G1GAT8_9BACT</name>
<evidence type="ECO:0000259" key="1">
    <source>
        <dbReference type="PROSITE" id="PS51671"/>
    </source>
</evidence>